<dbReference type="GO" id="GO:0009103">
    <property type="term" value="P:lipopolysaccharide biosynthetic process"/>
    <property type="evidence" value="ECO:0007669"/>
    <property type="project" value="TreeGrafter"/>
</dbReference>
<dbReference type="PATRIC" id="fig|1300343.5.peg.1934"/>
<dbReference type="Proteomes" id="UP000030140">
    <property type="component" value="Unassembled WGS sequence"/>
</dbReference>
<dbReference type="SUPFAM" id="SSF53756">
    <property type="entry name" value="UDP-Glycosyltransferase/glycogen phosphorylase"/>
    <property type="match status" value="1"/>
</dbReference>
<proteinExistence type="predicted"/>
<evidence type="ECO:0000313" key="4">
    <source>
        <dbReference type="Proteomes" id="UP000030140"/>
    </source>
</evidence>
<dbReference type="GO" id="GO:0016757">
    <property type="term" value="F:glycosyltransferase activity"/>
    <property type="evidence" value="ECO:0007669"/>
    <property type="project" value="TreeGrafter"/>
</dbReference>
<sequence length="427" mass="47961">MNNKVLIIAYYWPPAGGPGVQRWLKFTKYLPEFGIEPIVYVPENPSYPIIDDSLVAEVSGKVTVIKQPIKEPYGWASTLSRKQTKTISSGILPKEGKQSLLQKAMLYVRGNFFVPDARVGWVAPSVAFLKKYIEENDIQKIITTGPPHSLHLIGNQLKKWKPNLTWVADFRDPWTTIGYHDKLRMTAKTKARHKQLEKQVLTTADHIIVTSPGTKREFQAITERPITVITNGFDDRVITPHQPTERFVLSHIGSLLSERNPQLLWRVLRALCDEVPAFAKALEIQLVGKVSQEIIDAIKKAGLESQLNLVGYVSHQEAQRLQEQADVLLLIEINAEKTKGIIAGKLFEYLSAQRPIVAIGPKGADIGAIIEKTATGSFVDYSQEIKLKSVIKMLFTGDYKCASNITEVAKYHRRELTAQLSYLLAQL</sequence>
<protein>
    <submittedName>
        <fullName evidence="3">Glycosyl transferase family 1</fullName>
    </submittedName>
</protein>
<evidence type="ECO:0000256" key="1">
    <source>
        <dbReference type="ARBA" id="ARBA00022679"/>
    </source>
</evidence>
<dbReference type="InterPro" id="IPR028098">
    <property type="entry name" value="Glyco_trans_4-like_N"/>
</dbReference>
<evidence type="ECO:0000313" key="3">
    <source>
        <dbReference type="EMBL" id="KGO05916.1"/>
    </source>
</evidence>
<gene>
    <name evidence="3" type="ORF">NV36_03030</name>
</gene>
<dbReference type="AlphaFoldDB" id="A0A0A2GUE3"/>
<dbReference type="Gene3D" id="3.40.50.2000">
    <property type="entry name" value="Glycogen Phosphorylase B"/>
    <property type="match status" value="2"/>
</dbReference>
<dbReference type="KEGG" id="ddo:I597_1924"/>
<dbReference type="Pfam" id="PF13692">
    <property type="entry name" value="Glyco_trans_1_4"/>
    <property type="match status" value="1"/>
</dbReference>
<organism evidence="3 4">
    <name type="scientific">Dokdonia donghaensis DSW-1</name>
    <dbReference type="NCBI Taxonomy" id="1300343"/>
    <lineage>
        <taxon>Bacteria</taxon>
        <taxon>Pseudomonadati</taxon>
        <taxon>Bacteroidota</taxon>
        <taxon>Flavobacteriia</taxon>
        <taxon>Flavobacteriales</taxon>
        <taxon>Flavobacteriaceae</taxon>
        <taxon>Dokdonia</taxon>
    </lineage>
</organism>
<dbReference type="Pfam" id="PF13439">
    <property type="entry name" value="Glyco_transf_4"/>
    <property type="match status" value="1"/>
</dbReference>
<evidence type="ECO:0000259" key="2">
    <source>
        <dbReference type="Pfam" id="PF13439"/>
    </source>
</evidence>
<dbReference type="PANTHER" id="PTHR46401">
    <property type="entry name" value="GLYCOSYLTRANSFERASE WBBK-RELATED"/>
    <property type="match status" value="1"/>
</dbReference>
<keyword evidence="4" id="KW-1185">Reference proteome</keyword>
<accession>A0A0A2GUE3</accession>
<comment type="caution">
    <text evidence="3">The sequence shown here is derived from an EMBL/GenBank/DDBJ whole genome shotgun (WGS) entry which is preliminary data.</text>
</comment>
<name>A0A0A2GUE3_9FLAO</name>
<reference evidence="3 4" key="1">
    <citation type="submission" date="2014-10" db="EMBL/GenBank/DDBJ databases">
        <title>Draft genome sequence of the proteorhodopsin-containing marine bacterium Dokdonia donghaensis.</title>
        <authorList>
            <person name="Gomez-Consarnau L."/>
            <person name="Gonzalez J.M."/>
            <person name="Riedel T."/>
            <person name="Jaenicke S."/>
            <person name="Wagner-Doebler I."/>
            <person name="Fuhrman J.A."/>
        </authorList>
    </citation>
    <scope>NUCLEOTIDE SEQUENCE [LARGE SCALE GENOMIC DNA]</scope>
    <source>
        <strain evidence="3 4">DSW-1</strain>
    </source>
</reference>
<feature type="domain" description="Glycosyltransferase subfamily 4-like N-terminal" evidence="2">
    <location>
        <begin position="106"/>
        <end position="235"/>
    </location>
</feature>
<dbReference type="RefSeq" id="WP_035324937.1">
    <property type="nucleotide sequence ID" value="NZ_CP015125.1"/>
</dbReference>
<keyword evidence="1 3" id="KW-0808">Transferase</keyword>
<dbReference type="EMBL" id="JSAQ01000001">
    <property type="protein sequence ID" value="KGO05916.1"/>
    <property type="molecule type" value="Genomic_DNA"/>
</dbReference>
<dbReference type="PANTHER" id="PTHR46401:SF2">
    <property type="entry name" value="GLYCOSYLTRANSFERASE WBBK-RELATED"/>
    <property type="match status" value="1"/>
</dbReference>
<dbReference type="OrthoDB" id="9794575at2"/>